<feature type="binding site" description="proximal binding residue" evidence="4">
    <location>
        <position position="352"/>
    </location>
    <ligand>
        <name>heme b</name>
        <dbReference type="ChEBI" id="CHEBI:60344"/>
    </ligand>
    <ligandPart>
        <name>Fe</name>
        <dbReference type="ChEBI" id="CHEBI:18248"/>
    </ligandPart>
</feature>
<dbReference type="InterPro" id="IPR000898">
    <property type="entry name" value="Indolamine_dOase"/>
</dbReference>
<dbReference type="GO" id="GO:0019441">
    <property type="term" value="P:L-tryptophan catabolic process to kynurenine"/>
    <property type="evidence" value="ECO:0007669"/>
    <property type="project" value="UniProtKB-UniRule"/>
</dbReference>
<dbReference type="OMA" id="ELNHAPF"/>
<sequence>MTRPVPVLSDYDISPSHGFLALETPALRHPYYAKWEEVVRDLDALLQAKKLRHTIGHLPVLSTDYLETPAEWRRAYVCLTFMLNGYVWGEEKPEHRIPPPLTVPLLKVCRHWELPPIATYAGLCLWNHQHPVQGLPCPQPEDLVVSCTFTGTADEQWFYLISVAFEVQGAPVIPLMLDAIAAARTCNTVQVTRSLQRFAQHLEALTSLVDRMHERCDPKIFYHRIRPFLAGSKALGSGGLVYVDGATPPEAGRRYAGGSNAQSSLIQFLDLVLGIAHPSSSSSSSSCSSTGDSGFIADMRAYMPGPHRRFLEHVAQIANIRAFVEERGDALSELRAAYNACIDGMCVMRNVHLRMVARYIITPSRIAGADAQQQQQQRGDSSVAPLPASPQQKTVRGTGGTELIPFLSQIRNKTSRSRLPAVASARSRPPWITEPAARRGAARLSREKNQLATPVWLPPRIAWVDGGGGLHYYLLVLTASMAATVLVVVGYRTLEPNVSGF</sequence>
<evidence type="ECO:0000256" key="6">
    <source>
        <dbReference type="SAM" id="MobiDB-lite"/>
    </source>
</evidence>
<dbReference type="SUPFAM" id="SSF140959">
    <property type="entry name" value="Indolic compounds 2,3-dioxygenase-like"/>
    <property type="match status" value="1"/>
</dbReference>
<dbReference type="GO" id="GO:0005737">
    <property type="term" value="C:cytoplasm"/>
    <property type="evidence" value="ECO:0007669"/>
    <property type="project" value="TreeGrafter"/>
</dbReference>
<keyword evidence="7" id="KW-0472">Membrane</keyword>
<keyword evidence="3 4" id="KW-0408">Iron</keyword>
<dbReference type="STRING" id="690307.A0A1L9WMU1"/>
<keyword evidence="5" id="KW-0223">Dioxygenase</keyword>
<protein>
    <recommendedName>
        <fullName evidence="5">Indoleamine 2,3-dioxygenase</fullName>
        <ecNumber evidence="5">1.13.11.52</ecNumber>
    </recommendedName>
</protein>
<evidence type="ECO:0000256" key="1">
    <source>
        <dbReference type="ARBA" id="ARBA00007119"/>
    </source>
</evidence>
<comment type="function">
    <text evidence="5">Produces N-formyl-kynurenine through the oxidation of tryptophan.</text>
</comment>
<dbReference type="GeneID" id="30970435"/>
<name>A0A1L9WMU1_ASPA1</name>
<dbReference type="EMBL" id="KV878982">
    <property type="protein sequence ID" value="OJJ97478.1"/>
    <property type="molecule type" value="Genomic_DNA"/>
</dbReference>
<evidence type="ECO:0000256" key="2">
    <source>
        <dbReference type="ARBA" id="ARBA00022723"/>
    </source>
</evidence>
<evidence type="ECO:0000313" key="8">
    <source>
        <dbReference type="EMBL" id="OJJ97478.1"/>
    </source>
</evidence>
<evidence type="ECO:0000256" key="7">
    <source>
        <dbReference type="SAM" id="Phobius"/>
    </source>
</evidence>
<dbReference type="InterPro" id="IPR037217">
    <property type="entry name" value="Trp/Indoleamine_2_3_dOase-like"/>
</dbReference>
<comment type="similarity">
    <text evidence="1 5">Belongs to the indoleamine 2,3-dioxygenase family.</text>
</comment>
<keyword evidence="7" id="KW-0812">Transmembrane</keyword>
<dbReference type="Pfam" id="PF01231">
    <property type="entry name" value="IDO"/>
    <property type="match status" value="1"/>
</dbReference>
<dbReference type="OrthoDB" id="540174at2759"/>
<accession>A0A1L9WMU1</accession>
<evidence type="ECO:0000256" key="4">
    <source>
        <dbReference type="PIRSR" id="PIRSR600898-1"/>
    </source>
</evidence>
<keyword evidence="7" id="KW-1133">Transmembrane helix</keyword>
<dbReference type="Gene3D" id="1.20.58.480">
    <property type="match status" value="1"/>
</dbReference>
<comment type="catalytic activity">
    <reaction evidence="5">
        <text>L-tryptophan + O2 = N-formyl-L-kynurenine</text>
        <dbReference type="Rhea" id="RHEA:24536"/>
        <dbReference type="ChEBI" id="CHEBI:15379"/>
        <dbReference type="ChEBI" id="CHEBI:57912"/>
        <dbReference type="ChEBI" id="CHEBI:58629"/>
    </reaction>
</comment>
<dbReference type="AlphaFoldDB" id="A0A1L9WMU1"/>
<gene>
    <name evidence="8" type="ORF">ASPACDRAFT_123372</name>
</gene>
<dbReference type="PANTHER" id="PTHR28657:SF5">
    <property type="entry name" value="INDOLEAMINE 2,3-DIOXYGENASE"/>
    <property type="match status" value="1"/>
</dbReference>
<dbReference type="GO" id="GO:0020037">
    <property type="term" value="F:heme binding"/>
    <property type="evidence" value="ECO:0007669"/>
    <property type="project" value="UniProtKB-UniRule"/>
</dbReference>
<dbReference type="VEuPathDB" id="FungiDB:ASPACDRAFT_123372"/>
<evidence type="ECO:0000313" key="9">
    <source>
        <dbReference type="Proteomes" id="UP000184546"/>
    </source>
</evidence>
<keyword evidence="2 4" id="KW-0479">Metal-binding</keyword>
<feature type="transmembrane region" description="Helical" evidence="7">
    <location>
        <begin position="470"/>
        <end position="491"/>
    </location>
</feature>
<dbReference type="GO" id="GO:0046872">
    <property type="term" value="F:metal ion binding"/>
    <property type="evidence" value="ECO:0007669"/>
    <property type="project" value="UniProtKB-UniRule"/>
</dbReference>
<evidence type="ECO:0000256" key="5">
    <source>
        <dbReference type="RuleBase" id="RU369119"/>
    </source>
</evidence>
<dbReference type="GO" id="GO:0033754">
    <property type="term" value="F:indoleamine 2,3-dioxygenase activity"/>
    <property type="evidence" value="ECO:0007669"/>
    <property type="project" value="UniProtKB-EC"/>
</dbReference>
<keyword evidence="5" id="KW-0560">Oxidoreductase</keyword>
<dbReference type="Proteomes" id="UP000184546">
    <property type="component" value="Unassembled WGS sequence"/>
</dbReference>
<dbReference type="GO" id="GO:0034354">
    <property type="term" value="P:'de novo' NAD+ biosynthetic process from L-tryptophan"/>
    <property type="evidence" value="ECO:0007669"/>
    <property type="project" value="TreeGrafter"/>
</dbReference>
<evidence type="ECO:0000256" key="3">
    <source>
        <dbReference type="ARBA" id="ARBA00023004"/>
    </source>
</evidence>
<dbReference type="PANTHER" id="PTHR28657">
    <property type="entry name" value="INDOLEAMINE 2,3-DIOXYGENASE"/>
    <property type="match status" value="1"/>
</dbReference>
<organism evidence="8 9">
    <name type="scientific">Aspergillus aculeatus (strain ATCC 16872 / CBS 172.66 / WB 5094)</name>
    <dbReference type="NCBI Taxonomy" id="690307"/>
    <lineage>
        <taxon>Eukaryota</taxon>
        <taxon>Fungi</taxon>
        <taxon>Dikarya</taxon>
        <taxon>Ascomycota</taxon>
        <taxon>Pezizomycotina</taxon>
        <taxon>Eurotiomycetes</taxon>
        <taxon>Eurotiomycetidae</taxon>
        <taxon>Eurotiales</taxon>
        <taxon>Aspergillaceae</taxon>
        <taxon>Aspergillus</taxon>
        <taxon>Aspergillus subgen. Circumdati</taxon>
    </lineage>
</organism>
<reference evidence="9" key="1">
    <citation type="journal article" date="2017" name="Genome Biol.">
        <title>Comparative genomics reveals high biological diversity and specific adaptations in the industrially and medically important fungal genus Aspergillus.</title>
        <authorList>
            <person name="de Vries R.P."/>
            <person name="Riley R."/>
            <person name="Wiebenga A."/>
            <person name="Aguilar-Osorio G."/>
            <person name="Amillis S."/>
            <person name="Uchima C.A."/>
            <person name="Anderluh G."/>
            <person name="Asadollahi M."/>
            <person name="Askin M."/>
            <person name="Barry K."/>
            <person name="Battaglia E."/>
            <person name="Bayram O."/>
            <person name="Benocci T."/>
            <person name="Braus-Stromeyer S.A."/>
            <person name="Caldana C."/>
            <person name="Canovas D."/>
            <person name="Cerqueira G.C."/>
            <person name="Chen F."/>
            <person name="Chen W."/>
            <person name="Choi C."/>
            <person name="Clum A."/>
            <person name="Dos Santos R.A."/>
            <person name="Damasio A.R."/>
            <person name="Diallinas G."/>
            <person name="Emri T."/>
            <person name="Fekete E."/>
            <person name="Flipphi M."/>
            <person name="Freyberg S."/>
            <person name="Gallo A."/>
            <person name="Gournas C."/>
            <person name="Habgood R."/>
            <person name="Hainaut M."/>
            <person name="Harispe M.L."/>
            <person name="Henrissat B."/>
            <person name="Hilden K.S."/>
            <person name="Hope R."/>
            <person name="Hossain A."/>
            <person name="Karabika E."/>
            <person name="Karaffa L."/>
            <person name="Karanyi Z."/>
            <person name="Krasevec N."/>
            <person name="Kuo A."/>
            <person name="Kusch H."/>
            <person name="LaButti K."/>
            <person name="Lagendijk E.L."/>
            <person name="Lapidus A."/>
            <person name="Levasseur A."/>
            <person name="Lindquist E."/>
            <person name="Lipzen A."/>
            <person name="Logrieco A.F."/>
            <person name="MacCabe A."/>
            <person name="Maekelae M.R."/>
            <person name="Malavazi I."/>
            <person name="Melin P."/>
            <person name="Meyer V."/>
            <person name="Mielnichuk N."/>
            <person name="Miskei M."/>
            <person name="Molnar A.P."/>
            <person name="Mule G."/>
            <person name="Ngan C.Y."/>
            <person name="Orejas M."/>
            <person name="Orosz E."/>
            <person name="Ouedraogo J.P."/>
            <person name="Overkamp K.M."/>
            <person name="Park H.-S."/>
            <person name="Perrone G."/>
            <person name="Piumi F."/>
            <person name="Punt P.J."/>
            <person name="Ram A.F."/>
            <person name="Ramon A."/>
            <person name="Rauscher S."/>
            <person name="Record E."/>
            <person name="Riano-Pachon D.M."/>
            <person name="Robert V."/>
            <person name="Roehrig J."/>
            <person name="Ruller R."/>
            <person name="Salamov A."/>
            <person name="Salih N.S."/>
            <person name="Samson R.A."/>
            <person name="Sandor E."/>
            <person name="Sanguinetti M."/>
            <person name="Schuetze T."/>
            <person name="Sepcic K."/>
            <person name="Shelest E."/>
            <person name="Sherlock G."/>
            <person name="Sophianopoulou V."/>
            <person name="Squina F.M."/>
            <person name="Sun H."/>
            <person name="Susca A."/>
            <person name="Todd R.B."/>
            <person name="Tsang A."/>
            <person name="Unkles S.E."/>
            <person name="van de Wiele N."/>
            <person name="van Rossen-Uffink D."/>
            <person name="Oliveira J.V."/>
            <person name="Vesth T.C."/>
            <person name="Visser J."/>
            <person name="Yu J.-H."/>
            <person name="Zhou M."/>
            <person name="Andersen M.R."/>
            <person name="Archer D.B."/>
            <person name="Baker S.E."/>
            <person name="Benoit I."/>
            <person name="Brakhage A.A."/>
            <person name="Braus G.H."/>
            <person name="Fischer R."/>
            <person name="Frisvad J.C."/>
            <person name="Goldman G.H."/>
            <person name="Houbraken J."/>
            <person name="Oakley B."/>
            <person name="Pocsi I."/>
            <person name="Scazzocchio C."/>
            <person name="Seiboth B."/>
            <person name="vanKuyk P.A."/>
            <person name="Wortman J."/>
            <person name="Dyer P.S."/>
            <person name="Grigoriev I.V."/>
        </authorList>
    </citation>
    <scope>NUCLEOTIDE SEQUENCE [LARGE SCALE GENOMIC DNA]</scope>
    <source>
        <strain evidence="9">ATCC 16872 / CBS 172.66 / WB 5094</strain>
    </source>
</reference>
<dbReference type="RefSeq" id="XP_020053818.1">
    <property type="nucleotide sequence ID" value="XM_020196621.1"/>
</dbReference>
<dbReference type="PROSITE" id="PS00876">
    <property type="entry name" value="IDO_1"/>
    <property type="match status" value="1"/>
</dbReference>
<feature type="region of interest" description="Disordered" evidence="6">
    <location>
        <begin position="370"/>
        <end position="397"/>
    </location>
</feature>
<proteinExistence type="inferred from homology"/>
<keyword evidence="9" id="KW-1185">Reference proteome</keyword>
<keyword evidence="4 5" id="KW-0349">Heme</keyword>
<dbReference type="EC" id="1.13.11.52" evidence="5"/>